<reference evidence="2" key="1">
    <citation type="submission" date="2017-05" db="UniProtKB">
        <authorList>
            <consortium name="EnsemblMetazoa"/>
        </authorList>
    </citation>
    <scope>IDENTIFICATION</scope>
</reference>
<organism evidence="2">
    <name type="scientific">Amphimedon queenslandica</name>
    <name type="common">Sponge</name>
    <dbReference type="NCBI Taxonomy" id="400682"/>
    <lineage>
        <taxon>Eukaryota</taxon>
        <taxon>Metazoa</taxon>
        <taxon>Porifera</taxon>
        <taxon>Demospongiae</taxon>
        <taxon>Heteroscleromorpha</taxon>
        <taxon>Haplosclerida</taxon>
        <taxon>Niphatidae</taxon>
        <taxon>Amphimedon</taxon>
    </lineage>
</organism>
<keyword evidence="1" id="KW-0472">Membrane</keyword>
<protein>
    <submittedName>
        <fullName evidence="2">Uncharacterized protein</fullName>
    </submittedName>
</protein>
<feature type="transmembrane region" description="Helical" evidence="1">
    <location>
        <begin position="27"/>
        <end position="52"/>
    </location>
</feature>
<keyword evidence="1" id="KW-0812">Transmembrane</keyword>
<dbReference type="AlphaFoldDB" id="A0A1X7T7R5"/>
<sequence>MEADSVHMIMMHQEVTMLMNAMVPGGMGVVSVIVQILMVLISVKVMMMMLLLGKTGKDTIASSLHR</sequence>
<evidence type="ECO:0000313" key="2">
    <source>
        <dbReference type="EnsemblMetazoa" id="Aqu2.1.10440_001"/>
    </source>
</evidence>
<dbReference type="InParanoid" id="A0A1X7T7R5"/>
<dbReference type="EnsemblMetazoa" id="Aqu2.1.10440_001">
    <property type="protein sequence ID" value="Aqu2.1.10440_001"/>
    <property type="gene ID" value="Aqu2.1.10440"/>
</dbReference>
<evidence type="ECO:0000256" key="1">
    <source>
        <dbReference type="SAM" id="Phobius"/>
    </source>
</evidence>
<proteinExistence type="predicted"/>
<accession>A0A1X7T7R5</accession>
<keyword evidence="1" id="KW-1133">Transmembrane helix</keyword>
<name>A0A1X7T7R5_AMPQE</name>